<dbReference type="GO" id="GO:0031419">
    <property type="term" value="F:cobalamin binding"/>
    <property type="evidence" value="ECO:0007669"/>
    <property type="project" value="InterPro"/>
</dbReference>
<dbReference type="OrthoDB" id="9762378at2"/>
<dbReference type="RefSeq" id="WP_097045867.1">
    <property type="nucleotide sequence ID" value="NZ_OBEH01000003.1"/>
</dbReference>
<dbReference type="Pfam" id="PF01642">
    <property type="entry name" value="MM_CoA_mutase"/>
    <property type="match status" value="1"/>
</dbReference>
<protein>
    <submittedName>
        <fullName evidence="2">Methylmalonyl-CoA mutase</fullName>
    </submittedName>
</protein>
<gene>
    <name evidence="2" type="ORF">SAMN06265377_2217</name>
</gene>
<reference evidence="3" key="1">
    <citation type="submission" date="2017-09" db="EMBL/GenBank/DDBJ databases">
        <authorList>
            <person name="Varghese N."/>
            <person name="Submissions S."/>
        </authorList>
    </citation>
    <scope>NUCLEOTIDE SEQUENCE [LARGE SCALE GENOMIC DNA]</scope>
    <source>
        <strain evidence="3">DSM 25885</strain>
    </source>
</reference>
<dbReference type="EMBL" id="OBEH01000003">
    <property type="protein sequence ID" value="SNZ00395.1"/>
    <property type="molecule type" value="Genomic_DNA"/>
</dbReference>
<name>A0A285MT86_9FLAO</name>
<feature type="domain" description="Methylmalonyl-CoA mutase alpha/beta chain catalytic" evidence="1">
    <location>
        <begin position="107"/>
        <end position="436"/>
    </location>
</feature>
<evidence type="ECO:0000259" key="1">
    <source>
        <dbReference type="Pfam" id="PF01642"/>
    </source>
</evidence>
<dbReference type="Proteomes" id="UP000219048">
    <property type="component" value="Unassembled WGS sequence"/>
</dbReference>
<proteinExistence type="predicted"/>
<dbReference type="AlphaFoldDB" id="A0A285MT86"/>
<dbReference type="InterPro" id="IPR006099">
    <property type="entry name" value="MeMalonylCoA_mutase_a/b_cat"/>
</dbReference>
<dbReference type="Gene3D" id="3.20.20.240">
    <property type="entry name" value="Methylmalonyl-CoA mutase"/>
    <property type="match status" value="1"/>
</dbReference>
<dbReference type="InterPro" id="IPR016176">
    <property type="entry name" value="Cbl-dep_enz_cat"/>
</dbReference>
<dbReference type="PANTHER" id="PTHR48101:SF1">
    <property type="entry name" value="METHYLMALONYL-COA MUTASE, LARGE SUBUNIT"/>
    <property type="match status" value="1"/>
</dbReference>
<sequence length="472" mass="53612">MSKSGLFDEFPEVSAKQWKQKIQFDLKGADYNDTLIWESLEGIAVKPFYHSEDLDGVKNFALPEGHNWKIAQSIYAGDAKIANTKALDALNRGAESLIFTIPQEDFDVEVLLANIDLNKTPLHFNFEFLALEPIKKLLTFLEGKSTSAHLNIDLIGNLARTGNWFHKMEKDNSILEEIYRLVKNQNSTSTISVDLSLYQNAGANMVQQLAYGLAHANEYLNHFHGSSEAADTERSRSAEGSLPIAFKVSVGSNYFFEIAKLRALRWLWKSIAPAYDLNYDCHILAVPSKRNKTLYDYNVNLLRTTSECMSAILGGADTLSNLPYDTIYHKDNEFADRIARNQLLLLKEESYFDQASNVAEGSYYIESLTQQLAQKALDLFKQIENSGGFLSELKNGNIQRKIKESEAKERQLFDSGIIASVGTNKYQNAQDRMKDDIELYPFVKTNPRKTIIEPIIERRLAEELEQKRMDDE</sequence>
<dbReference type="SUPFAM" id="SSF51703">
    <property type="entry name" value="Cobalamin (vitamin B12)-dependent enzymes"/>
    <property type="match status" value="1"/>
</dbReference>
<dbReference type="PANTHER" id="PTHR48101">
    <property type="entry name" value="METHYLMALONYL-COA MUTASE, MITOCHONDRIAL-RELATED"/>
    <property type="match status" value="1"/>
</dbReference>
<accession>A0A285MT86</accession>
<evidence type="ECO:0000313" key="3">
    <source>
        <dbReference type="Proteomes" id="UP000219048"/>
    </source>
</evidence>
<organism evidence="2 3">
    <name type="scientific">Flagellimonas pacifica</name>
    <dbReference type="NCBI Taxonomy" id="1247520"/>
    <lineage>
        <taxon>Bacteria</taxon>
        <taxon>Pseudomonadati</taxon>
        <taxon>Bacteroidota</taxon>
        <taxon>Flavobacteriia</taxon>
        <taxon>Flavobacteriales</taxon>
        <taxon>Flavobacteriaceae</taxon>
        <taxon>Flagellimonas</taxon>
    </lineage>
</organism>
<dbReference type="GO" id="GO:0016866">
    <property type="term" value="F:intramolecular transferase activity"/>
    <property type="evidence" value="ECO:0007669"/>
    <property type="project" value="InterPro"/>
</dbReference>
<dbReference type="CDD" id="cd03677">
    <property type="entry name" value="MM_CoA_mutase_beta"/>
    <property type="match status" value="1"/>
</dbReference>
<evidence type="ECO:0000313" key="2">
    <source>
        <dbReference type="EMBL" id="SNZ00395.1"/>
    </source>
</evidence>
<keyword evidence="3" id="KW-1185">Reference proteome</keyword>